<keyword evidence="1" id="KW-0732">Signal</keyword>
<dbReference type="EMBL" id="CM026421">
    <property type="protein sequence ID" value="KAG0591654.1"/>
    <property type="molecule type" value="Genomic_DNA"/>
</dbReference>
<dbReference type="AlphaFoldDB" id="A0A8T0J6W4"/>
<keyword evidence="3" id="KW-1185">Reference proteome</keyword>
<organism evidence="2 3">
    <name type="scientific">Ceratodon purpureus</name>
    <name type="common">Fire moss</name>
    <name type="synonym">Dicranum purpureum</name>
    <dbReference type="NCBI Taxonomy" id="3225"/>
    <lineage>
        <taxon>Eukaryota</taxon>
        <taxon>Viridiplantae</taxon>
        <taxon>Streptophyta</taxon>
        <taxon>Embryophyta</taxon>
        <taxon>Bryophyta</taxon>
        <taxon>Bryophytina</taxon>
        <taxon>Bryopsida</taxon>
        <taxon>Dicranidae</taxon>
        <taxon>Pseudoditrichales</taxon>
        <taxon>Ditrichaceae</taxon>
        <taxon>Ceratodon</taxon>
    </lineage>
</organism>
<sequence>MEILFVMLLCIQGLVSHLDSGVSSLAAMDLEYFITRNRNRTHPPTWSSGVLALRRFLRDEALAFLHMLGFVVGWVVDTLDDLFRYRVLLSMVRCCADRCST</sequence>
<evidence type="ECO:0000313" key="2">
    <source>
        <dbReference type="EMBL" id="KAG0591654.1"/>
    </source>
</evidence>
<comment type="caution">
    <text evidence="2">The sequence shown here is derived from an EMBL/GenBank/DDBJ whole genome shotgun (WGS) entry which is preliminary data.</text>
</comment>
<gene>
    <name evidence="2" type="ORF">KC19_1G191000</name>
</gene>
<evidence type="ECO:0000313" key="3">
    <source>
        <dbReference type="Proteomes" id="UP000822688"/>
    </source>
</evidence>
<dbReference type="Proteomes" id="UP000822688">
    <property type="component" value="Chromosome 1"/>
</dbReference>
<name>A0A8T0J6W4_CERPU</name>
<protein>
    <submittedName>
        <fullName evidence="2">Uncharacterized protein</fullName>
    </submittedName>
</protein>
<reference evidence="2" key="1">
    <citation type="submission" date="2020-06" db="EMBL/GenBank/DDBJ databases">
        <title>WGS assembly of Ceratodon purpureus strain R40.</title>
        <authorList>
            <person name="Carey S.B."/>
            <person name="Jenkins J."/>
            <person name="Shu S."/>
            <person name="Lovell J.T."/>
            <person name="Sreedasyam A."/>
            <person name="Maumus F."/>
            <person name="Tiley G.P."/>
            <person name="Fernandez-Pozo N."/>
            <person name="Barry K."/>
            <person name="Chen C."/>
            <person name="Wang M."/>
            <person name="Lipzen A."/>
            <person name="Daum C."/>
            <person name="Saski C.A."/>
            <person name="Payton A.C."/>
            <person name="Mcbreen J.C."/>
            <person name="Conrad R.E."/>
            <person name="Kollar L.M."/>
            <person name="Olsson S."/>
            <person name="Huttunen S."/>
            <person name="Landis J.B."/>
            <person name="Wickett N.J."/>
            <person name="Johnson M.G."/>
            <person name="Rensing S.A."/>
            <person name="Grimwood J."/>
            <person name="Schmutz J."/>
            <person name="Mcdaniel S.F."/>
        </authorList>
    </citation>
    <scope>NUCLEOTIDE SEQUENCE</scope>
    <source>
        <strain evidence="2">R40</strain>
    </source>
</reference>
<proteinExistence type="predicted"/>
<accession>A0A8T0J6W4</accession>
<evidence type="ECO:0000256" key="1">
    <source>
        <dbReference type="SAM" id="SignalP"/>
    </source>
</evidence>
<feature type="signal peptide" evidence="1">
    <location>
        <begin position="1"/>
        <end position="16"/>
    </location>
</feature>
<feature type="chain" id="PRO_5035847068" evidence="1">
    <location>
        <begin position="17"/>
        <end position="101"/>
    </location>
</feature>